<dbReference type="InterPro" id="IPR033788">
    <property type="entry name" value="VbhA-like"/>
</dbReference>
<name>A0A3N9WRK2_9ACTN</name>
<comment type="caution">
    <text evidence="2">The sequence shown here is derived from an EMBL/GenBank/DDBJ whole genome shotgun (WGS) entry which is preliminary data.</text>
</comment>
<feature type="domain" description="Antitoxin SocA-like Panacea" evidence="1">
    <location>
        <begin position="23"/>
        <end position="113"/>
    </location>
</feature>
<dbReference type="InterPro" id="IPR025272">
    <property type="entry name" value="SocA_Panacea"/>
</dbReference>
<evidence type="ECO:0000313" key="3">
    <source>
        <dbReference type="Proteomes" id="UP000282312"/>
    </source>
</evidence>
<dbReference type="AlphaFoldDB" id="A0A3N9WRK2"/>
<dbReference type="Proteomes" id="UP000282312">
    <property type="component" value="Unassembled WGS sequence"/>
</dbReference>
<sequence length="196" mass="21676">MATAHDVAAAVLSKLGSVTAMKLEKLVYYCQGWHLAREGALLFPEPIEAWREGPVVPPLYRHHRRQLTVSGWPHGEASHLTPDQHRTVQWVTDEYGKFSASQLSLMTHNELPWRAARGALPESASSSARISTDLMRTYYARQIANTETAVGLATANAALEGKEFDQDWQDKLRDVASGLISADELVSQEIARLKGA</sequence>
<dbReference type="Pfam" id="PF13274">
    <property type="entry name" value="SocA_Panacea"/>
    <property type="match status" value="1"/>
</dbReference>
<keyword evidence="3" id="KW-1185">Reference proteome</keyword>
<evidence type="ECO:0000259" key="1">
    <source>
        <dbReference type="Pfam" id="PF13274"/>
    </source>
</evidence>
<gene>
    <name evidence="2" type="ORF">DLJ59_12650</name>
</gene>
<accession>A0A3N9WRK2</accession>
<protein>
    <recommendedName>
        <fullName evidence="1">Antitoxin SocA-like Panacea domain-containing protein</fullName>
    </recommendedName>
</protein>
<reference evidence="2 3" key="1">
    <citation type="submission" date="2018-05" db="EMBL/GenBank/DDBJ databases">
        <title>Micromonospora from Atacama Desert.</title>
        <authorList>
            <person name="Carro L."/>
            <person name="Goodfellow M."/>
            <person name="Klenk H.-P."/>
        </authorList>
    </citation>
    <scope>NUCLEOTIDE SEQUENCE [LARGE SCALE GENOMIC DNA]</scope>
    <source>
        <strain evidence="2 3">LB39</strain>
    </source>
</reference>
<organism evidence="2 3">
    <name type="scientific">Micromonospora inaquosa</name>
    <dbReference type="NCBI Taxonomy" id="2203716"/>
    <lineage>
        <taxon>Bacteria</taxon>
        <taxon>Bacillati</taxon>
        <taxon>Actinomycetota</taxon>
        <taxon>Actinomycetes</taxon>
        <taxon>Micromonosporales</taxon>
        <taxon>Micromonosporaceae</taxon>
        <taxon>Micromonospora</taxon>
    </lineage>
</organism>
<dbReference type="CDD" id="cd11586">
    <property type="entry name" value="VbhA_like"/>
    <property type="match status" value="1"/>
</dbReference>
<proteinExistence type="predicted"/>
<evidence type="ECO:0000313" key="2">
    <source>
        <dbReference type="EMBL" id="RQX03390.1"/>
    </source>
</evidence>
<dbReference type="OrthoDB" id="9799173at2"/>
<dbReference type="EMBL" id="QGSZ01000191">
    <property type="protein sequence ID" value="RQX03390.1"/>
    <property type="molecule type" value="Genomic_DNA"/>
</dbReference>